<dbReference type="OrthoDB" id="9803968at2"/>
<gene>
    <name evidence="4" type="ORF">SAMN06296427_102159</name>
</gene>
<name>A0A1W1Z378_9FLAO</name>
<dbReference type="Pfam" id="PF00501">
    <property type="entry name" value="AMP-binding"/>
    <property type="match status" value="1"/>
</dbReference>
<dbReference type="Gene3D" id="3.40.50.12780">
    <property type="entry name" value="N-terminal domain of ligase-like"/>
    <property type="match status" value="1"/>
</dbReference>
<dbReference type="AlphaFoldDB" id="A0A1W1Z378"/>
<organism evidence="4 5">
    <name type="scientific">Moheibacter sediminis</name>
    <dbReference type="NCBI Taxonomy" id="1434700"/>
    <lineage>
        <taxon>Bacteria</taxon>
        <taxon>Pseudomonadati</taxon>
        <taxon>Bacteroidota</taxon>
        <taxon>Flavobacteriia</taxon>
        <taxon>Flavobacteriales</taxon>
        <taxon>Weeksellaceae</taxon>
        <taxon>Moheibacter</taxon>
    </lineage>
</organism>
<dbReference type="EMBL" id="FWXS01000002">
    <property type="protein sequence ID" value="SMC42843.1"/>
    <property type="molecule type" value="Genomic_DNA"/>
</dbReference>
<dbReference type="InterPro" id="IPR020845">
    <property type="entry name" value="AMP-binding_CS"/>
</dbReference>
<dbReference type="InterPro" id="IPR042099">
    <property type="entry name" value="ANL_N_sf"/>
</dbReference>
<dbReference type="SUPFAM" id="SSF56801">
    <property type="entry name" value="Acetyl-CoA synthetase-like"/>
    <property type="match status" value="1"/>
</dbReference>
<keyword evidence="5" id="KW-1185">Reference proteome</keyword>
<dbReference type="PROSITE" id="PS00455">
    <property type="entry name" value="AMP_BINDING"/>
    <property type="match status" value="1"/>
</dbReference>
<protein>
    <submittedName>
        <fullName evidence="4">Long-chain acyl-CoA synthetase</fullName>
    </submittedName>
</protein>
<sequence length="595" mass="66892">MDISRLFDFLEYQLKNSPREDSIVMKKNGEWQPTSTIEFASKANMISRGLLKLGIKHGDKIAIASTTNRTEWNVIDIGLQQIGCISVPVYPTIAPKDFQYIFNDSEIKLAFVSDSDLFEKISSIKENVPSLVSVYTFDKVEGAPNWLEILDMGTDEANQHEVDAVKKQVKADDLVTIIYTSGTTGNPKGVMLSHRNIVSNVLSSNPRVPKFPSEQPKALSFLPLCHIFERMLIYLYMYNGIGIYYAESMETIGDNLKEVHPDVMTVVPRLVEKVYAKIYDKGASAGGIKTKIFMWALDLVRDYEPYGNHGFVWTIKHKIADAIVFKKWREGVGGNLTCMVSGSAALSPKLNRMFWGAGIPILEGYGLTETSPVISVNGMNKEGFGIGQVGKPIDGVEIKLAEDGEILVKGPNVMLGYYNKPEMTAEVMTADGYFKTGDIGEMINGNLKITDRKKEMFKTSGGKYIAPQMIENDVKQSRFIEQIMVVGEGEKMPAALIQPNFENLKAWAQSEGINLSDSKSEIIQNEKVLKLFQDEIEKHNKSLGHWEQIKKFELTPEEWTIDGGQLTPTLKLKRKVILERYKDLYKKIYDRFPGE</sequence>
<dbReference type="Pfam" id="PF23562">
    <property type="entry name" value="AMP-binding_C_3"/>
    <property type="match status" value="1"/>
</dbReference>
<feature type="domain" description="AMP-dependent synthetase/ligase" evidence="3">
    <location>
        <begin position="13"/>
        <end position="418"/>
    </location>
</feature>
<keyword evidence="1" id="KW-0547">Nucleotide-binding</keyword>
<dbReference type="CDD" id="cd05907">
    <property type="entry name" value="VL_LC_FACS_like"/>
    <property type="match status" value="1"/>
</dbReference>
<dbReference type="GO" id="GO:0005524">
    <property type="term" value="F:ATP binding"/>
    <property type="evidence" value="ECO:0007669"/>
    <property type="project" value="UniProtKB-KW"/>
</dbReference>
<evidence type="ECO:0000259" key="3">
    <source>
        <dbReference type="Pfam" id="PF00501"/>
    </source>
</evidence>
<dbReference type="STRING" id="1434700.SAMN06296427_102159"/>
<keyword evidence="2" id="KW-0067">ATP-binding</keyword>
<dbReference type="InterPro" id="IPR000873">
    <property type="entry name" value="AMP-dep_synth/lig_dom"/>
</dbReference>
<evidence type="ECO:0000313" key="5">
    <source>
        <dbReference type="Proteomes" id="UP000192393"/>
    </source>
</evidence>
<evidence type="ECO:0000313" key="4">
    <source>
        <dbReference type="EMBL" id="SMC42843.1"/>
    </source>
</evidence>
<evidence type="ECO:0000256" key="1">
    <source>
        <dbReference type="ARBA" id="ARBA00022741"/>
    </source>
</evidence>
<dbReference type="GO" id="GO:0004467">
    <property type="term" value="F:long-chain fatty acid-CoA ligase activity"/>
    <property type="evidence" value="ECO:0007669"/>
    <property type="project" value="TreeGrafter"/>
</dbReference>
<proteinExistence type="predicted"/>
<dbReference type="GO" id="GO:0016020">
    <property type="term" value="C:membrane"/>
    <property type="evidence" value="ECO:0007669"/>
    <property type="project" value="TreeGrafter"/>
</dbReference>
<dbReference type="RefSeq" id="WP_084016284.1">
    <property type="nucleotide sequence ID" value="NZ_FWXS01000002.1"/>
</dbReference>
<dbReference type="PANTHER" id="PTHR43272">
    <property type="entry name" value="LONG-CHAIN-FATTY-ACID--COA LIGASE"/>
    <property type="match status" value="1"/>
</dbReference>
<reference evidence="4 5" key="1">
    <citation type="submission" date="2017-04" db="EMBL/GenBank/DDBJ databases">
        <authorList>
            <person name="Afonso C.L."/>
            <person name="Miller P.J."/>
            <person name="Scott M.A."/>
            <person name="Spackman E."/>
            <person name="Goraichik I."/>
            <person name="Dimitrov K.M."/>
            <person name="Suarez D.L."/>
            <person name="Swayne D.E."/>
        </authorList>
    </citation>
    <scope>NUCLEOTIDE SEQUENCE [LARGE SCALE GENOMIC DNA]</scope>
    <source>
        <strain evidence="4 5">CGMCC 1.12708</strain>
    </source>
</reference>
<dbReference type="Proteomes" id="UP000192393">
    <property type="component" value="Unassembled WGS sequence"/>
</dbReference>
<evidence type="ECO:0000256" key="2">
    <source>
        <dbReference type="ARBA" id="ARBA00022840"/>
    </source>
</evidence>
<dbReference type="PANTHER" id="PTHR43272:SF33">
    <property type="entry name" value="AMP-BINDING DOMAIN-CONTAINING PROTEIN-RELATED"/>
    <property type="match status" value="1"/>
</dbReference>
<accession>A0A1W1Z378</accession>